<dbReference type="AlphaFoldDB" id="A0A0E0DA62"/>
<dbReference type="STRING" id="40149.A0A0E0DA62"/>
<dbReference type="SUPFAM" id="SSF52058">
    <property type="entry name" value="L domain-like"/>
    <property type="match status" value="1"/>
</dbReference>
<proteinExistence type="inferred from homology"/>
<evidence type="ECO:0000256" key="5">
    <source>
        <dbReference type="ARBA" id="ARBA00022821"/>
    </source>
</evidence>
<evidence type="ECO:0000259" key="8">
    <source>
        <dbReference type="Pfam" id="PF18052"/>
    </source>
</evidence>
<dbReference type="Pfam" id="PF18052">
    <property type="entry name" value="Rx_N"/>
    <property type="match status" value="1"/>
</dbReference>
<dbReference type="GO" id="GO:0000166">
    <property type="term" value="F:nucleotide binding"/>
    <property type="evidence" value="ECO:0007669"/>
    <property type="project" value="UniProtKB-KW"/>
</dbReference>
<dbReference type="Gene3D" id="1.20.5.4130">
    <property type="match status" value="1"/>
</dbReference>
<sequence>MAEAVVFGILCKIGSILSSHLTQAFVAHLGKEVSVFIEIESSIKQIRSEFRLMQAFLQDGQEKESHSRLAETFLHEVQQVSFEVEDILDEFVYLFGQKQTASLKSLRNCFPKSKSMMHWQRLAAELKEAQNRLQNLRNLKRDCLQELLMTNEKSCSIISIWGMGGSDDKNRLQLRGLNEAESWDLFCMWAFRHTEDQTCPLRLERVARQIVGSIFPEDYMIHGKWLSRLLIAEGLVEPRKNMTLEEIATEYIEKLVDRCLLQVVRRDKLGRIWQLQMHDIVRELAISISEKEGFCMIYTSKEAHTSVVGCEPRRLSVHENYDRVQQIINAQRIRSFYPYQLDSDYSVMSNVQWVSTSARYLKVLELSNIPITTLPRDIGSLFNLHYLGLRRTKVKQLPESIDRLQNLRTLDIYLTEIGKLPSGVTRLRLLRHLIAGKAEATYFGLADVYSGVQMPNGTWQSLDINVFTGISASNKLVEQLTKLTQLRSLKLSDVKSTHYAKLFASISKMRLLQSLLIETANRDECVSLEALNPAPHHLELLFMKGKLHESVIGCHLFEVNRLSLRELNLQNSRLSIDPLPSLSNFCNLTLLGLFNTYSGESLLFQAGWFPKLQTLTLAELQNVNSIVIQEYSMPNLYNLALICLKNLEYLPQGMEFLKSVEEFNLVGMHHKFMEDVQAGSSYEKVKHIPVVDYFDQSKGRWDRLSRVYGKGNP</sequence>
<dbReference type="Gene3D" id="1.10.10.10">
    <property type="entry name" value="Winged helix-like DNA-binding domain superfamily/Winged helix DNA-binding domain"/>
    <property type="match status" value="1"/>
</dbReference>
<keyword evidence="5" id="KW-0611">Plant defense</keyword>
<dbReference type="Gramene" id="OMERI04G00910.1">
    <property type="protein sequence ID" value="OMERI04G00910.1"/>
    <property type="gene ID" value="OMERI04G00910"/>
</dbReference>
<feature type="domain" description="Disease resistance N-terminal" evidence="8">
    <location>
        <begin position="22"/>
        <end position="104"/>
    </location>
</feature>
<keyword evidence="4" id="KW-0547">Nucleotide-binding</keyword>
<dbReference type="GO" id="GO:0002758">
    <property type="term" value="P:innate immune response-activating signaling pathway"/>
    <property type="evidence" value="ECO:0007669"/>
    <property type="project" value="UniProtKB-ARBA"/>
</dbReference>
<evidence type="ECO:0000259" key="10">
    <source>
        <dbReference type="Pfam" id="PF23598"/>
    </source>
</evidence>
<evidence type="ECO:0000313" key="11">
    <source>
        <dbReference type="EnsemblPlants" id="OMERI04G00910.1"/>
    </source>
</evidence>
<evidence type="ECO:0000313" key="12">
    <source>
        <dbReference type="Proteomes" id="UP000008021"/>
    </source>
</evidence>
<evidence type="ECO:0000256" key="2">
    <source>
        <dbReference type="ARBA" id="ARBA00022614"/>
    </source>
</evidence>
<dbReference type="InterPro" id="IPR044974">
    <property type="entry name" value="Disease_R_plants"/>
</dbReference>
<keyword evidence="12" id="KW-1185">Reference proteome</keyword>
<keyword evidence="6 7" id="KW-0175">Coiled coil</keyword>
<dbReference type="eggNOG" id="KOG4658">
    <property type="taxonomic scope" value="Eukaryota"/>
</dbReference>
<name>A0A0E0DA62_9ORYZ</name>
<dbReference type="InterPro" id="IPR055414">
    <property type="entry name" value="LRR_R13L4/SHOC2-like"/>
</dbReference>
<feature type="domain" description="Disease resistance protein winged helix" evidence="9">
    <location>
        <begin position="214"/>
        <end position="285"/>
    </location>
</feature>
<dbReference type="EnsemblPlants" id="OMERI04G00910.1">
    <property type="protein sequence ID" value="OMERI04G00910.1"/>
    <property type="gene ID" value="OMERI04G00910"/>
</dbReference>
<evidence type="ECO:0000256" key="6">
    <source>
        <dbReference type="ARBA" id="ARBA00023054"/>
    </source>
</evidence>
<evidence type="ECO:0000256" key="4">
    <source>
        <dbReference type="ARBA" id="ARBA00022741"/>
    </source>
</evidence>
<protein>
    <submittedName>
        <fullName evidence="11">Uncharacterized protein</fullName>
    </submittedName>
</protein>
<feature type="domain" description="Disease resistance R13L4/SHOC-2-like LRR" evidence="10">
    <location>
        <begin position="356"/>
        <end position="665"/>
    </location>
</feature>
<evidence type="ECO:0000256" key="7">
    <source>
        <dbReference type="SAM" id="Coils"/>
    </source>
</evidence>
<accession>A0A0E0DA62</accession>
<dbReference type="Gene3D" id="3.80.10.10">
    <property type="entry name" value="Ribonuclease Inhibitor"/>
    <property type="match status" value="1"/>
</dbReference>
<evidence type="ECO:0000256" key="1">
    <source>
        <dbReference type="ARBA" id="ARBA00008894"/>
    </source>
</evidence>
<dbReference type="InterPro" id="IPR032675">
    <property type="entry name" value="LRR_dom_sf"/>
</dbReference>
<dbReference type="PANTHER" id="PTHR23155">
    <property type="entry name" value="DISEASE RESISTANCE PROTEIN RP"/>
    <property type="match status" value="1"/>
</dbReference>
<dbReference type="PANTHER" id="PTHR23155:SF961">
    <property type="entry name" value="DISEASE RELATED PROTEIN 2"/>
    <property type="match status" value="1"/>
</dbReference>
<dbReference type="InterPro" id="IPR041118">
    <property type="entry name" value="Rx_N"/>
</dbReference>
<dbReference type="InterPro" id="IPR058922">
    <property type="entry name" value="WHD_DRP"/>
</dbReference>
<reference evidence="11" key="2">
    <citation type="submission" date="2018-05" db="EMBL/GenBank/DDBJ databases">
        <title>OmerRS3 (Oryza meridionalis Reference Sequence Version 3).</title>
        <authorList>
            <person name="Zhang J."/>
            <person name="Kudrna D."/>
            <person name="Lee S."/>
            <person name="Talag J."/>
            <person name="Welchert J."/>
            <person name="Wing R.A."/>
        </authorList>
    </citation>
    <scope>NUCLEOTIDE SEQUENCE [LARGE SCALE GENOMIC DNA]</scope>
    <source>
        <strain evidence="11">cv. OR44</strain>
    </source>
</reference>
<dbReference type="Pfam" id="PF23559">
    <property type="entry name" value="WHD_DRP"/>
    <property type="match status" value="1"/>
</dbReference>
<dbReference type="FunFam" id="1.10.10.10:FF:000322">
    <property type="entry name" value="Probable disease resistance protein At1g63360"/>
    <property type="match status" value="1"/>
</dbReference>
<comment type="similarity">
    <text evidence="1">Belongs to the disease resistance NB-LRR family.</text>
</comment>
<dbReference type="Pfam" id="PF23598">
    <property type="entry name" value="LRR_14"/>
    <property type="match status" value="1"/>
</dbReference>
<dbReference type="InterPro" id="IPR036388">
    <property type="entry name" value="WH-like_DNA-bd_sf"/>
</dbReference>
<dbReference type="InterPro" id="IPR038005">
    <property type="entry name" value="RX-like_CC"/>
</dbReference>
<dbReference type="GO" id="GO:0042742">
    <property type="term" value="P:defense response to bacterium"/>
    <property type="evidence" value="ECO:0007669"/>
    <property type="project" value="UniProtKB-ARBA"/>
</dbReference>
<organism evidence="11">
    <name type="scientific">Oryza meridionalis</name>
    <dbReference type="NCBI Taxonomy" id="40149"/>
    <lineage>
        <taxon>Eukaryota</taxon>
        <taxon>Viridiplantae</taxon>
        <taxon>Streptophyta</taxon>
        <taxon>Embryophyta</taxon>
        <taxon>Tracheophyta</taxon>
        <taxon>Spermatophyta</taxon>
        <taxon>Magnoliopsida</taxon>
        <taxon>Liliopsida</taxon>
        <taxon>Poales</taxon>
        <taxon>Poaceae</taxon>
        <taxon>BOP clade</taxon>
        <taxon>Oryzoideae</taxon>
        <taxon>Oryzeae</taxon>
        <taxon>Oryzinae</taxon>
        <taxon>Oryza</taxon>
    </lineage>
</organism>
<reference evidence="11" key="1">
    <citation type="submission" date="2015-04" db="UniProtKB">
        <authorList>
            <consortium name="EnsemblPlants"/>
        </authorList>
    </citation>
    <scope>IDENTIFICATION</scope>
</reference>
<dbReference type="GO" id="GO:0009626">
    <property type="term" value="P:plant-type hypersensitive response"/>
    <property type="evidence" value="ECO:0007669"/>
    <property type="project" value="UniProtKB-ARBA"/>
</dbReference>
<dbReference type="CDD" id="cd14798">
    <property type="entry name" value="RX-CC_like"/>
    <property type="match status" value="1"/>
</dbReference>
<feature type="coiled-coil region" evidence="7">
    <location>
        <begin position="119"/>
        <end position="146"/>
    </location>
</feature>
<evidence type="ECO:0000259" key="9">
    <source>
        <dbReference type="Pfam" id="PF23559"/>
    </source>
</evidence>
<keyword evidence="2" id="KW-0433">Leucine-rich repeat</keyword>
<dbReference type="Proteomes" id="UP000008021">
    <property type="component" value="Chromosome 4"/>
</dbReference>
<evidence type="ECO:0000256" key="3">
    <source>
        <dbReference type="ARBA" id="ARBA00022737"/>
    </source>
</evidence>
<keyword evidence="3" id="KW-0677">Repeat</keyword>
<dbReference type="HOGENOM" id="CLU_000837_25_4_1"/>